<keyword evidence="3" id="KW-1185">Reference proteome</keyword>
<reference evidence="2 3" key="1">
    <citation type="journal article" date="2019" name="Int. J. Syst. Evol. Microbiol.">
        <title>The Global Catalogue of Microorganisms (GCM) 10K type strain sequencing project: providing services to taxonomists for standard genome sequencing and annotation.</title>
        <authorList>
            <consortium name="The Broad Institute Genomics Platform"/>
            <consortium name="The Broad Institute Genome Sequencing Center for Infectious Disease"/>
            <person name="Wu L."/>
            <person name="Ma J."/>
        </authorList>
    </citation>
    <scope>NUCLEOTIDE SEQUENCE [LARGE SCALE GENOMIC DNA]</scope>
    <source>
        <strain evidence="2 3">JCM 14924</strain>
    </source>
</reference>
<comment type="caution">
    <text evidence="2">The sequence shown here is derived from an EMBL/GenBank/DDBJ whole genome shotgun (WGS) entry which is preliminary data.</text>
</comment>
<organism evidence="2 3">
    <name type="scientific">Streptomyces bangladeshensis</name>
    <dbReference type="NCBI Taxonomy" id="295352"/>
    <lineage>
        <taxon>Bacteria</taxon>
        <taxon>Bacillati</taxon>
        <taxon>Actinomycetota</taxon>
        <taxon>Actinomycetes</taxon>
        <taxon>Kitasatosporales</taxon>
        <taxon>Streptomycetaceae</taxon>
        <taxon>Streptomyces</taxon>
    </lineage>
</organism>
<protein>
    <submittedName>
        <fullName evidence="2">Uncharacterized protein</fullName>
    </submittedName>
</protein>
<evidence type="ECO:0000256" key="1">
    <source>
        <dbReference type="SAM" id="MobiDB-lite"/>
    </source>
</evidence>
<feature type="region of interest" description="Disordered" evidence="1">
    <location>
        <begin position="52"/>
        <end position="74"/>
    </location>
</feature>
<proteinExistence type="predicted"/>
<evidence type="ECO:0000313" key="2">
    <source>
        <dbReference type="EMBL" id="GAA2201523.1"/>
    </source>
</evidence>
<dbReference type="EMBL" id="BAAAOQ010000020">
    <property type="protein sequence ID" value="GAA2201523.1"/>
    <property type="molecule type" value="Genomic_DNA"/>
</dbReference>
<sequence length="74" mass="7987">MQQGPPKDLMGPPALPGTGCFSVRCLGGTSEMLFVGQADTQEGVRYLHQPTVRHSPPKAGQQQPVEQIAADRTW</sequence>
<gene>
    <name evidence="2" type="ORF">GCM10009787_56780</name>
</gene>
<dbReference type="Proteomes" id="UP001501391">
    <property type="component" value="Unassembled WGS sequence"/>
</dbReference>
<evidence type="ECO:0000313" key="3">
    <source>
        <dbReference type="Proteomes" id="UP001501391"/>
    </source>
</evidence>
<name>A0ABN3BXN5_9ACTN</name>
<accession>A0ABN3BXN5</accession>